<feature type="compositionally biased region" description="Polar residues" evidence="4">
    <location>
        <begin position="197"/>
        <end position="216"/>
    </location>
</feature>
<evidence type="ECO:0000256" key="4">
    <source>
        <dbReference type="SAM" id="MobiDB-lite"/>
    </source>
</evidence>
<dbReference type="SMART" id="SM00360">
    <property type="entry name" value="RRM"/>
    <property type="match status" value="1"/>
</dbReference>
<name>A0AAV9WEG4_9PEZI</name>
<feature type="domain" description="RRM" evidence="5">
    <location>
        <begin position="109"/>
        <end position="187"/>
    </location>
</feature>
<evidence type="ECO:0000313" key="7">
    <source>
        <dbReference type="EMBL" id="KAK6507255.1"/>
    </source>
</evidence>
<feature type="domain" description="C3H1-type" evidence="6">
    <location>
        <begin position="444"/>
        <end position="473"/>
    </location>
</feature>
<evidence type="ECO:0000256" key="2">
    <source>
        <dbReference type="PROSITE-ProRule" id="PRU00176"/>
    </source>
</evidence>
<dbReference type="CDD" id="cd00590">
    <property type="entry name" value="RRM_SF"/>
    <property type="match status" value="1"/>
</dbReference>
<feature type="zinc finger region" description="C3H1-type" evidence="3">
    <location>
        <begin position="444"/>
        <end position="473"/>
    </location>
</feature>
<evidence type="ECO:0000313" key="8">
    <source>
        <dbReference type="Proteomes" id="UP001370758"/>
    </source>
</evidence>
<gene>
    <name evidence="7" type="ORF">TWF481_005703</name>
</gene>
<feature type="region of interest" description="Disordered" evidence="4">
    <location>
        <begin position="1"/>
        <end position="105"/>
    </location>
</feature>
<feature type="compositionally biased region" description="Basic and acidic residues" evidence="4">
    <location>
        <begin position="601"/>
        <end position="629"/>
    </location>
</feature>
<dbReference type="PROSITE" id="PS50102">
    <property type="entry name" value="RRM"/>
    <property type="match status" value="1"/>
</dbReference>
<dbReference type="GO" id="GO:0003729">
    <property type="term" value="F:mRNA binding"/>
    <property type="evidence" value="ECO:0007669"/>
    <property type="project" value="TreeGrafter"/>
</dbReference>
<dbReference type="InterPro" id="IPR012677">
    <property type="entry name" value="Nucleotide-bd_a/b_plait_sf"/>
</dbReference>
<dbReference type="Pfam" id="PF00076">
    <property type="entry name" value="RRM_1"/>
    <property type="match status" value="1"/>
</dbReference>
<keyword evidence="3" id="KW-0862">Zinc</keyword>
<evidence type="ECO:0000259" key="6">
    <source>
        <dbReference type="PROSITE" id="PS50103"/>
    </source>
</evidence>
<keyword evidence="1 2" id="KW-0694">RNA-binding</keyword>
<feature type="region of interest" description="Disordered" evidence="4">
    <location>
        <begin position="555"/>
        <end position="651"/>
    </location>
</feature>
<keyword evidence="8" id="KW-1185">Reference proteome</keyword>
<evidence type="ECO:0000259" key="5">
    <source>
        <dbReference type="PROSITE" id="PS50102"/>
    </source>
</evidence>
<dbReference type="Proteomes" id="UP001370758">
    <property type="component" value="Unassembled WGS sequence"/>
</dbReference>
<dbReference type="PANTHER" id="PTHR48025">
    <property type="entry name" value="OS02G0815200 PROTEIN"/>
    <property type="match status" value="1"/>
</dbReference>
<keyword evidence="3" id="KW-0863">Zinc-finger</keyword>
<proteinExistence type="predicted"/>
<evidence type="ECO:0000256" key="3">
    <source>
        <dbReference type="PROSITE-ProRule" id="PRU00723"/>
    </source>
</evidence>
<dbReference type="PANTHER" id="PTHR48025:SF17">
    <property type="entry name" value="28 KDA RIBONUCLEOPROTEIN, CHLOROPLASTIC"/>
    <property type="match status" value="1"/>
</dbReference>
<dbReference type="InterPro" id="IPR035979">
    <property type="entry name" value="RBD_domain_sf"/>
</dbReference>
<feature type="region of interest" description="Disordered" evidence="4">
    <location>
        <begin position="192"/>
        <end position="216"/>
    </location>
</feature>
<dbReference type="GO" id="GO:0008270">
    <property type="term" value="F:zinc ion binding"/>
    <property type="evidence" value="ECO:0007669"/>
    <property type="project" value="UniProtKB-KW"/>
</dbReference>
<accession>A0AAV9WEG4</accession>
<feature type="compositionally biased region" description="Polar residues" evidence="4">
    <location>
        <begin position="61"/>
        <end position="73"/>
    </location>
</feature>
<organism evidence="7 8">
    <name type="scientific">Arthrobotrys musiformis</name>
    <dbReference type="NCBI Taxonomy" id="47236"/>
    <lineage>
        <taxon>Eukaryota</taxon>
        <taxon>Fungi</taxon>
        <taxon>Dikarya</taxon>
        <taxon>Ascomycota</taxon>
        <taxon>Pezizomycotina</taxon>
        <taxon>Orbiliomycetes</taxon>
        <taxon>Orbiliales</taxon>
        <taxon>Orbiliaceae</taxon>
        <taxon>Arthrobotrys</taxon>
    </lineage>
</organism>
<dbReference type="InterPro" id="IPR050502">
    <property type="entry name" value="Euk_RNA-bind_prot"/>
</dbReference>
<dbReference type="EMBL" id="JAVHJL010000003">
    <property type="protein sequence ID" value="KAK6507255.1"/>
    <property type="molecule type" value="Genomic_DNA"/>
</dbReference>
<keyword evidence="3" id="KW-0479">Metal-binding</keyword>
<dbReference type="Gene3D" id="3.30.70.330">
    <property type="match status" value="1"/>
</dbReference>
<reference evidence="7 8" key="1">
    <citation type="submission" date="2023-08" db="EMBL/GenBank/DDBJ databases">
        <authorList>
            <person name="Palmer J.M."/>
        </authorList>
    </citation>
    <scope>NUCLEOTIDE SEQUENCE [LARGE SCALE GENOMIC DNA]</scope>
    <source>
        <strain evidence="7 8">TWF481</strain>
    </source>
</reference>
<dbReference type="AlphaFoldDB" id="A0AAV9WEG4"/>
<comment type="caution">
    <text evidence="7">The sequence shown here is derived from an EMBL/GenBank/DDBJ whole genome shotgun (WGS) entry which is preliminary data.</text>
</comment>
<dbReference type="SUPFAM" id="SSF54928">
    <property type="entry name" value="RNA-binding domain, RBD"/>
    <property type="match status" value="1"/>
</dbReference>
<evidence type="ECO:0000256" key="1">
    <source>
        <dbReference type="ARBA" id="ARBA00022884"/>
    </source>
</evidence>
<sequence length="651" mass="71378">MFTGNPFKAIEIAEDDSSNSSDPDTVIELTKDQRSAGAKPISPPVKTSRFSSLFEKKLATTEPSTNSVKQTGKANIEEPVPRYKIPRNGSGTKMSTPSPPDPDGDTCPKRLFVENIPYACNKKDVTAFFNGFKVESISWQKKAGVTNGHNGSGYITLGSEEEADAAVAKLNGTVLKGRIIKVVRSKGAAIGGRKSQSDFTSSYAKQQSKPPGSQPKIQTIDSASYNSGPLDLISDSASTLRKGIFDLACKTICTGGKTPDHIFQEINFNDEEKMMIRDFYFRFKQAQQTAPELFSPSPMMETLELSCTTHGLTQCMECHQTLLLKKIHEEEEQKENMNTLTRAMHSHSLSWDSGATLHGSAFQQVPAHRNSMIAAVGQSMITDTPVYGPLDASTALRVYGPKFLRENFPQADPPIHNTIGQVPRNGFMTENPYSRQNAVVPTQPGVKTHCAYFLRTGRCDFAQQGCKFSHELPPGGEVELTLPSARRTVSSPPSFFNAHRGNTGQLSGAMFSDMAQRLTPLPDIDLIESVAPIRGFTPMPAQRAPRLSEAEYPLIPRGGAGGSGRVTQPALGRFQPVDETPLVNARRRLATQPAQRQNYRPWRDQVSETRRGDPSWKENSRRRPNHPSETDGAADDEGSSEDLISLSSFDH</sequence>
<dbReference type="InterPro" id="IPR000571">
    <property type="entry name" value="Znf_CCCH"/>
</dbReference>
<dbReference type="PROSITE" id="PS50103">
    <property type="entry name" value="ZF_C3H1"/>
    <property type="match status" value="1"/>
</dbReference>
<dbReference type="InterPro" id="IPR000504">
    <property type="entry name" value="RRM_dom"/>
</dbReference>
<protein>
    <submittedName>
        <fullName evidence="7">Uncharacterized protein</fullName>
    </submittedName>
</protein>